<evidence type="ECO:0000259" key="13">
    <source>
        <dbReference type="PROSITE" id="PS00794"/>
    </source>
</evidence>
<evidence type="ECO:0000313" key="14">
    <source>
        <dbReference type="EMBL" id="QKV17679.1"/>
    </source>
</evidence>
<dbReference type="GO" id="GO:0005524">
    <property type="term" value="F:ATP binding"/>
    <property type="evidence" value="ECO:0007669"/>
    <property type="project" value="UniProtKB-KW"/>
</dbReference>
<comment type="pathway">
    <text evidence="1">Cofactor biosynthesis; tetrahydrofolate biosynthesis; 2-amino-4-hydroxy-6-hydroxymethyl-7,8-dihydropteridine diphosphate from 7,8-dihydroneopterin triphosphate: step 4/4.</text>
</comment>
<evidence type="ECO:0000256" key="2">
    <source>
        <dbReference type="ARBA" id="ARBA00005810"/>
    </source>
</evidence>
<dbReference type="Proteomes" id="UP000509367">
    <property type="component" value="Chromosome"/>
</dbReference>
<dbReference type="GO" id="GO:0016301">
    <property type="term" value="F:kinase activity"/>
    <property type="evidence" value="ECO:0007669"/>
    <property type="project" value="UniProtKB-KW"/>
</dbReference>
<dbReference type="UniPathway" id="UPA00077">
    <property type="reaction ID" value="UER00155"/>
</dbReference>
<sequence length="173" mass="18920">MKRRRALVAEPVVAFLGLGGNVGDVADAMRRALERLDSNPECSIGAVSRVFRTPPWGPVEQDWFLNACAEIETRLSAPDLLALVLETEIALGRVRSVRWGPRTLDIDILLYGDAPVSLDNLTIPHPRMSERGFVMVPLADIAPDILVDGQSVREHAAGFADEGLEVTDIDIRP</sequence>
<dbReference type="InterPro" id="IPR035907">
    <property type="entry name" value="Hppk_sf"/>
</dbReference>
<gene>
    <name evidence="14" type="primary">folK</name>
    <name evidence="14" type="ORF">HTY61_03940</name>
</gene>
<proteinExistence type="inferred from homology"/>
<dbReference type="GO" id="GO:0003848">
    <property type="term" value="F:2-amino-4-hydroxy-6-hydroxymethyldihydropteridine diphosphokinase activity"/>
    <property type="evidence" value="ECO:0007669"/>
    <property type="project" value="UniProtKB-EC"/>
</dbReference>
<dbReference type="GO" id="GO:0046656">
    <property type="term" value="P:folic acid biosynthetic process"/>
    <property type="evidence" value="ECO:0007669"/>
    <property type="project" value="UniProtKB-KW"/>
</dbReference>
<keyword evidence="8" id="KW-0067">ATP-binding</keyword>
<dbReference type="KEGG" id="orm:HTY61_03940"/>
<keyword evidence="15" id="KW-1185">Reference proteome</keyword>
<protein>
    <recommendedName>
        <fullName evidence="4">2-amino-4-hydroxy-6-hydroxymethyldihydropteridine pyrophosphokinase</fullName>
        <ecNumber evidence="3">2.7.6.3</ecNumber>
    </recommendedName>
    <alternativeName>
        <fullName evidence="11">6-hydroxymethyl-7,8-dihydropterin pyrophosphokinase</fullName>
    </alternativeName>
    <alternativeName>
        <fullName evidence="12">7,8-dihydro-6-hydroxymethylpterin-pyrophosphokinase</fullName>
    </alternativeName>
</protein>
<dbReference type="Pfam" id="PF01288">
    <property type="entry name" value="HPPK"/>
    <property type="match status" value="1"/>
</dbReference>
<dbReference type="CDD" id="cd00483">
    <property type="entry name" value="HPPK"/>
    <property type="match status" value="1"/>
</dbReference>
<evidence type="ECO:0000256" key="8">
    <source>
        <dbReference type="ARBA" id="ARBA00022840"/>
    </source>
</evidence>
<keyword evidence="7 14" id="KW-0418">Kinase</keyword>
<evidence type="ECO:0000256" key="5">
    <source>
        <dbReference type="ARBA" id="ARBA00022679"/>
    </source>
</evidence>
<dbReference type="RefSeq" id="WP_175275576.1">
    <property type="nucleotide sequence ID" value="NZ_CP054836.1"/>
</dbReference>
<evidence type="ECO:0000256" key="10">
    <source>
        <dbReference type="ARBA" id="ARBA00029409"/>
    </source>
</evidence>
<evidence type="ECO:0000313" key="15">
    <source>
        <dbReference type="Proteomes" id="UP000509367"/>
    </source>
</evidence>
<dbReference type="GO" id="GO:0046654">
    <property type="term" value="P:tetrahydrofolate biosynthetic process"/>
    <property type="evidence" value="ECO:0007669"/>
    <property type="project" value="UniProtKB-UniPathway"/>
</dbReference>
<evidence type="ECO:0000256" key="12">
    <source>
        <dbReference type="ARBA" id="ARBA00033413"/>
    </source>
</evidence>
<dbReference type="SUPFAM" id="SSF55083">
    <property type="entry name" value="6-hydroxymethyl-7,8-dihydropterin pyrophosphokinase, HPPK"/>
    <property type="match status" value="1"/>
</dbReference>
<keyword evidence="9" id="KW-0289">Folate biosynthesis</keyword>
<comment type="function">
    <text evidence="10">Catalyzes the transfer of pyrophosphate from adenosine triphosphate (ATP) to 6-hydroxymethyl-7,8-dihydropterin, an enzymatic step in folate biosynthesis pathway.</text>
</comment>
<accession>A0A6N1VEX1</accession>
<organism evidence="14 15">
    <name type="scientific">Oricola thermophila</name>
    <dbReference type="NCBI Taxonomy" id="2742145"/>
    <lineage>
        <taxon>Bacteria</taxon>
        <taxon>Pseudomonadati</taxon>
        <taxon>Pseudomonadota</taxon>
        <taxon>Alphaproteobacteria</taxon>
        <taxon>Hyphomicrobiales</taxon>
        <taxon>Ahrensiaceae</taxon>
        <taxon>Oricola</taxon>
    </lineage>
</organism>
<evidence type="ECO:0000256" key="11">
    <source>
        <dbReference type="ARBA" id="ARBA00029766"/>
    </source>
</evidence>
<name>A0A6N1VEX1_9HYPH</name>
<dbReference type="EC" id="2.7.6.3" evidence="3"/>
<feature type="domain" description="7,8-dihydro-6-hydroxymethylpterin-pyrophosphokinase" evidence="13">
    <location>
        <begin position="98"/>
        <end position="109"/>
    </location>
</feature>
<dbReference type="PANTHER" id="PTHR43071:SF1">
    <property type="entry name" value="2-AMINO-4-HYDROXY-6-HYDROXYMETHYLDIHYDROPTERIDINE PYROPHOSPHOKINASE"/>
    <property type="match status" value="1"/>
</dbReference>
<evidence type="ECO:0000256" key="3">
    <source>
        <dbReference type="ARBA" id="ARBA00013253"/>
    </source>
</evidence>
<dbReference type="AlphaFoldDB" id="A0A6N1VEX1"/>
<dbReference type="Gene3D" id="3.30.70.560">
    <property type="entry name" value="7,8-Dihydro-6-hydroxymethylpterin-pyrophosphokinase HPPK"/>
    <property type="match status" value="1"/>
</dbReference>
<dbReference type="PANTHER" id="PTHR43071">
    <property type="entry name" value="2-AMINO-4-HYDROXY-6-HYDROXYMETHYLDIHYDROPTERIDINE PYROPHOSPHOKINASE"/>
    <property type="match status" value="1"/>
</dbReference>
<keyword evidence="5 14" id="KW-0808">Transferase</keyword>
<evidence type="ECO:0000256" key="6">
    <source>
        <dbReference type="ARBA" id="ARBA00022741"/>
    </source>
</evidence>
<reference evidence="14 15" key="1">
    <citation type="submission" date="2020-06" db="EMBL/GenBank/DDBJ databases">
        <title>Oricola thermophila sp. nov. isolated from a tidal sediments.</title>
        <authorList>
            <person name="Kwon K.K."/>
            <person name="Yang S.-H."/>
            <person name="Park M.-J."/>
        </authorList>
    </citation>
    <scope>NUCLEOTIDE SEQUENCE [LARGE SCALE GENOMIC DNA]</scope>
    <source>
        <strain evidence="14 15">MEBiC13590</strain>
    </source>
</reference>
<evidence type="ECO:0000256" key="4">
    <source>
        <dbReference type="ARBA" id="ARBA00016218"/>
    </source>
</evidence>
<evidence type="ECO:0000256" key="7">
    <source>
        <dbReference type="ARBA" id="ARBA00022777"/>
    </source>
</evidence>
<dbReference type="PROSITE" id="PS00794">
    <property type="entry name" value="HPPK"/>
    <property type="match status" value="1"/>
</dbReference>
<comment type="similarity">
    <text evidence="2">Belongs to the HPPK family.</text>
</comment>
<keyword evidence="6" id="KW-0547">Nucleotide-binding</keyword>
<dbReference type="NCBIfam" id="TIGR01498">
    <property type="entry name" value="folK"/>
    <property type="match status" value="1"/>
</dbReference>
<evidence type="ECO:0000256" key="1">
    <source>
        <dbReference type="ARBA" id="ARBA00005051"/>
    </source>
</evidence>
<dbReference type="EMBL" id="CP054836">
    <property type="protein sequence ID" value="QKV17679.1"/>
    <property type="molecule type" value="Genomic_DNA"/>
</dbReference>
<evidence type="ECO:0000256" key="9">
    <source>
        <dbReference type="ARBA" id="ARBA00022909"/>
    </source>
</evidence>
<dbReference type="InterPro" id="IPR000550">
    <property type="entry name" value="Hppk"/>
</dbReference>